<evidence type="ECO:0000259" key="3">
    <source>
        <dbReference type="Pfam" id="PF01494"/>
    </source>
</evidence>
<dbReference type="PRINTS" id="PR00420">
    <property type="entry name" value="RNGMNOXGNASE"/>
</dbReference>
<dbReference type="EMBL" id="JBHMEA010000039">
    <property type="protein sequence ID" value="MFB9232303.1"/>
    <property type="molecule type" value="Genomic_DNA"/>
</dbReference>
<protein>
    <submittedName>
        <fullName evidence="4">FAD-dependent monooxygenase</fullName>
    </submittedName>
</protein>
<keyword evidence="5" id="KW-1185">Reference proteome</keyword>
<dbReference type="SUPFAM" id="SSF51905">
    <property type="entry name" value="FAD/NAD(P)-binding domain"/>
    <property type="match status" value="1"/>
</dbReference>
<reference evidence="4 5" key="1">
    <citation type="submission" date="2024-09" db="EMBL/GenBank/DDBJ databases">
        <authorList>
            <person name="Sun Q."/>
            <person name="Mori K."/>
        </authorList>
    </citation>
    <scope>NUCLEOTIDE SEQUENCE [LARGE SCALE GENOMIC DNA]</scope>
    <source>
        <strain evidence="4 5">CECT 8726</strain>
    </source>
</reference>
<dbReference type="Gene3D" id="3.50.50.60">
    <property type="entry name" value="FAD/NAD(P)-binding domain"/>
    <property type="match status" value="1"/>
</dbReference>
<sequence>MTLADQKIKVLGAGIGGLAAATALARAGADVTILEQADKISEVGAGLQISPNGAVVLQSLGLGDAIRKKGFRAKGVQLRDFRAGKLVFELDLTRQDTPQNYYFLHRADLVEMLAESARDAGVKIRLLQCVTEVSFTEKGRAWLQTAQGATTKSDILIGADGVNSPTRIALNGVSKPFFTRQVAWRAVVPALGNEPAVATVYMGPGRHLVCYPLRGGSMINIVAVEERRDWAAEGWNHPDEPANLRAAFAEFCPEVQALLERVETLHLWGLFRHRVAPKWFKNHTAILGDAAHPTLPFMAQGASMALEDAWTLADSLQKTTEVETGLAAYQNRRHARATRVINAASKNARNYHLRLKPLRFAAHTALRLTNHIAPDMALKKFDWLYGYDVTKSS</sequence>
<comment type="caution">
    <text evidence="4">The sequence shown here is derived from an EMBL/GenBank/DDBJ whole genome shotgun (WGS) entry which is preliminary data.</text>
</comment>
<keyword evidence="2 4" id="KW-0503">Monooxygenase</keyword>
<proteinExistence type="predicted"/>
<dbReference type="SUPFAM" id="SSF54373">
    <property type="entry name" value="FAD-linked reductases, C-terminal domain"/>
    <property type="match status" value="1"/>
</dbReference>
<dbReference type="PANTHER" id="PTHR13789">
    <property type="entry name" value="MONOOXYGENASE"/>
    <property type="match status" value="1"/>
</dbReference>
<dbReference type="RefSeq" id="WP_213888053.1">
    <property type="nucleotide sequence ID" value="NZ_JAGFNU010000002.1"/>
</dbReference>
<dbReference type="Proteomes" id="UP001589683">
    <property type="component" value="Unassembled WGS sequence"/>
</dbReference>
<organism evidence="4 5">
    <name type="scientific">Pseudohalocynthiibacter aestuariivivens</name>
    <dbReference type="NCBI Taxonomy" id="1591409"/>
    <lineage>
        <taxon>Bacteria</taxon>
        <taxon>Pseudomonadati</taxon>
        <taxon>Pseudomonadota</taxon>
        <taxon>Alphaproteobacteria</taxon>
        <taxon>Rhodobacterales</taxon>
        <taxon>Paracoccaceae</taxon>
        <taxon>Pseudohalocynthiibacter</taxon>
    </lineage>
</organism>
<keyword evidence="1" id="KW-0560">Oxidoreductase</keyword>
<dbReference type="InterPro" id="IPR036188">
    <property type="entry name" value="FAD/NAD-bd_sf"/>
</dbReference>
<dbReference type="Pfam" id="PF01494">
    <property type="entry name" value="FAD_binding_3"/>
    <property type="match status" value="1"/>
</dbReference>
<dbReference type="GO" id="GO:0004497">
    <property type="term" value="F:monooxygenase activity"/>
    <property type="evidence" value="ECO:0007669"/>
    <property type="project" value="UniProtKB-KW"/>
</dbReference>
<accession>A0ABV5JFQ9</accession>
<feature type="domain" description="FAD-binding" evidence="3">
    <location>
        <begin position="9"/>
        <end position="343"/>
    </location>
</feature>
<evidence type="ECO:0000313" key="5">
    <source>
        <dbReference type="Proteomes" id="UP001589683"/>
    </source>
</evidence>
<evidence type="ECO:0000313" key="4">
    <source>
        <dbReference type="EMBL" id="MFB9232303.1"/>
    </source>
</evidence>
<evidence type="ECO:0000256" key="2">
    <source>
        <dbReference type="ARBA" id="ARBA00023033"/>
    </source>
</evidence>
<dbReference type="InterPro" id="IPR002938">
    <property type="entry name" value="FAD-bd"/>
</dbReference>
<gene>
    <name evidence="4" type="ORF">ACFFUT_10960</name>
</gene>
<name>A0ABV5JFQ9_9RHOB</name>
<evidence type="ECO:0000256" key="1">
    <source>
        <dbReference type="ARBA" id="ARBA00023002"/>
    </source>
</evidence>
<dbReference type="PANTHER" id="PTHR13789:SF309">
    <property type="entry name" value="PUTATIVE (AFU_ORTHOLOGUE AFUA_6G14510)-RELATED"/>
    <property type="match status" value="1"/>
</dbReference>
<dbReference type="InterPro" id="IPR050493">
    <property type="entry name" value="FAD-dep_Monooxygenase_BioMet"/>
</dbReference>